<organism evidence="2 3">
    <name type="scientific">Eutypa lata (strain UCR-EL1)</name>
    <name type="common">Grapevine dieback disease fungus</name>
    <name type="synonym">Eutypa armeniacae</name>
    <dbReference type="NCBI Taxonomy" id="1287681"/>
    <lineage>
        <taxon>Eukaryota</taxon>
        <taxon>Fungi</taxon>
        <taxon>Dikarya</taxon>
        <taxon>Ascomycota</taxon>
        <taxon>Pezizomycotina</taxon>
        <taxon>Sordariomycetes</taxon>
        <taxon>Xylariomycetidae</taxon>
        <taxon>Xylariales</taxon>
        <taxon>Diatrypaceae</taxon>
        <taxon>Eutypa</taxon>
    </lineage>
</organism>
<evidence type="ECO:0000313" key="3">
    <source>
        <dbReference type="Proteomes" id="UP000012174"/>
    </source>
</evidence>
<dbReference type="AlphaFoldDB" id="M7TB88"/>
<dbReference type="Proteomes" id="UP000012174">
    <property type="component" value="Unassembled WGS sequence"/>
</dbReference>
<keyword evidence="3" id="KW-1185">Reference proteome</keyword>
<gene>
    <name evidence="2" type="ORF">UCREL1_9132</name>
</gene>
<evidence type="ECO:0000313" key="2">
    <source>
        <dbReference type="EMBL" id="EMR63930.1"/>
    </source>
</evidence>
<reference evidence="3" key="1">
    <citation type="journal article" date="2013" name="Genome Announc.">
        <title>Draft genome sequence of the grapevine dieback fungus Eutypa lata UCR-EL1.</title>
        <authorList>
            <person name="Blanco-Ulate B."/>
            <person name="Rolshausen P.E."/>
            <person name="Cantu D."/>
        </authorList>
    </citation>
    <scope>NUCLEOTIDE SEQUENCE [LARGE SCALE GENOMIC DNA]</scope>
    <source>
        <strain evidence="3">UCR-EL1</strain>
    </source>
</reference>
<sequence length="553" mass="60955">MSLIPASRRCSSPTPQPAAVTAEASSDPDTDLLDLTFYRQSVRRFIFSNNIPLASLVPREVIDLDLMHPIVGNPPKPCKYAIKDGSLGICSTKKSAPSAPSESARYIGGVNPYAVYEIEVEKIDCGDSHENVEIALDFATADKTTHLQITAIYPNAEAAFEVRLIKDGLVTRKSPLFLGPAPEAPYKLQVQLAGISLNAFYTKDGQTTHLGRVHPSDNFKEHLDLRHRKTAQGSTFNVLTTLPCETSVVLRSASSYLSAGIGQADIRNVTHRDGAPYIDENNRLWFTFTARGLGTGDCTQGVMSLDPSATSDFRFEGTIVFDHGDGQLRNDYASHLFYDDEARVWRAWVCDFGGAKNRDGRAQSGLIVAESARDPRRGFSVMRARVLEDIEGFHEDPCGFFDAEAGKWRLLTTDLDGFRASLFESASWDGPYASIATPPEHNSTGTLIQKIGAARYVLAGSSEGKIFVYSYPKLKELGALKMDLAPFTPDRNSRVWPNVVPLPPGYPARYMALMMDRANFPGVQGDTWSYGALYVYWAFTDDISAPEYEFPVR</sequence>
<evidence type="ECO:0000256" key="1">
    <source>
        <dbReference type="SAM" id="MobiDB-lite"/>
    </source>
</evidence>
<dbReference type="InterPro" id="IPR023296">
    <property type="entry name" value="Glyco_hydro_beta-prop_sf"/>
</dbReference>
<accession>M7TB88</accession>
<dbReference type="EMBL" id="KB707138">
    <property type="protein sequence ID" value="EMR63930.1"/>
    <property type="molecule type" value="Genomic_DNA"/>
</dbReference>
<dbReference type="HOGENOM" id="CLU_523668_0_0_1"/>
<protein>
    <submittedName>
        <fullName evidence="2">Uncharacterized protein</fullName>
    </submittedName>
</protein>
<dbReference type="KEGG" id="ela:UCREL1_9132"/>
<dbReference type="SUPFAM" id="SSF75005">
    <property type="entry name" value="Arabinanase/levansucrase/invertase"/>
    <property type="match status" value="1"/>
</dbReference>
<name>M7TB88_EUTLA</name>
<dbReference type="OrthoDB" id="4632256at2759"/>
<proteinExistence type="predicted"/>
<feature type="region of interest" description="Disordered" evidence="1">
    <location>
        <begin position="1"/>
        <end position="25"/>
    </location>
</feature>